<gene>
    <name evidence="2" type="ORF">HGMM_OP2C304</name>
</gene>
<dbReference type="EMBL" id="AP011801">
    <property type="protein sequence ID" value="BAL58756.1"/>
    <property type="molecule type" value="Genomic_DNA"/>
</dbReference>
<reference evidence="2" key="1">
    <citation type="journal article" date="2005" name="Environ. Microbiol.">
        <title>Genetic and functional properties of uncultivated thermophilic crenarchaeotes from a subsurface gold mine as revealed by analysis of genome fragments.</title>
        <authorList>
            <person name="Nunoura T."/>
            <person name="Hirayama H."/>
            <person name="Takami H."/>
            <person name="Oida H."/>
            <person name="Nishi S."/>
            <person name="Shimamura S."/>
            <person name="Suzuki Y."/>
            <person name="Inagaki F."/>
            <person name="Takai K."/>
            <person name="Nealson K.H."/>
            <person name="Horikoshi K."/>
        </authorList>
    </citation>
    <scope>NUCLEOTIDE SEQUENCE</scope>
</reference>
<proteinExistence type="predicted"/>
<keyword evidence="1" id="KW-0812">Transmembrane</keyword>
<keyword evidence="1" id="KW-1133">Transmembrane helix</keyword>
<organism evidence="2">
    <name type="scientific">Acetithermum autotrophicum</name>
    <dbReference type="NCBI Taxonomy" id="1446466"/>
    <lineage>
        <taxon>Bacteria</taxon>
        <taxon>Candidatus Bipolaricaulota</taxon>
        <taxon>Candidatus Acetithermum</taxon>
    </lineage>
</organism>
<keyword evidence="1" id="KW-0472">Membrane</keyword>
<protein>
    <submittedName>
        <fullName evidence="2">Uncharacterized protein</fullName>
    </submittedName>
</protein>
<dbReference type="AlphaFoldDB" id="H5SRN9"/>
<feature type="transmembrane region" description="Helical" evidence="1">
    <location>
        <begin position="21"/>
        <end position="42"/>
    </location>
</feature>
<sequence length="46" mass="5377">MADKKELQEPEIPEGEGRFPWWIWVAVMAWLVYAFLIGPFALTSPR</sequence>
<reference evidence="2" key="2">
    <citation type="journal article" date="2012" name="PLoS ONE">
        <title>A Deeply Branching Thermophilic Bacterium with an Ancient Acetyl-CoA Pathway Dominates a Subsurface Ecosystem.</title>
        <authorList>
            <person name="Takami H."/>
            <person name="Noguchi H."/>
            <person name="Takaki Y."/>
            <person name="Uchiyama I."/>
            <person name="Toyoda A."/>
            <person name="Nishi S."/>
            <person name="Chee G.-J."/>
            <person name="Arai W."/>
            <person name="Nunoura T."/>
            <person name="Itoh T."/>
            <person name="Hattori M."/>
            <person name="Takai K."/>
        </authorList>
    </citation>
    <scope>NUCLEOTIDE SEQUENCE</scope>
</reference>
<accession>H5SRN9</accession>
<name>H5SRN9_ACEAU</name>
<evidence type="ECO:0000313" key="2">
    <source>
        <dbReference type="EMBL" id="BAL58756.1"/>
    </source>
</evidence>
<evidence type="ECO:0000256" key="1">
    <source>
        <dbReference type="SAM" id="Phobius"/>
    </source>
</evidence>